<dbReference type="SUPFAM" id="SSF100879">
    <property type="entry name" value="Lesion bypass DNA polymerase (Y-family), little finger domain"/>
    <property type="match status" value="1"/>
</dbReference>
<dbReference type="Gene3D" id="3.30.1490.100">
    <property type="entry name" value="DNA polymerase, Y-family, little finger domain"/>
    <property type="match status" value="1"/>
</dbReference>
<dbReference type="HAMAP" id="MF_01113">
    <property type="entry name" value="DNApol_IV"/>
    <property type="match status" value="1"/>
</dbReference>
<dbReference type="InterPro" id="IPR043502">
    <property type="entry name" value="DNA/RNA_pol_sf"/>
</dbReference>
<dbReference type="InterPro" id="IPR001126">
    <property type="entry name" value="UmuC"/>
</dbReference>
<organism evidence="14 15">
    <name type="scientific">Thomasclavelia spiroformis DSM 1552</name>
    <dbReference type="NCBI Taxonomy" id="428126"/>
    <lineage>
        <taxon>Bacteria</taxon>
        <taxon>Bacillati</taxon>
        <taxon>Bacillota</taxon>
        <taxon>Erysipelotrichia</taxon>
        <taxon>Erysipelotrichales</taxon>
        <taxon>Coprobacillaceae</taxon>
        <taxon>Thomasclavelia</taxon>
    </lineage>
</organism>
<dbReference type="FunFam" id="3.30.1490.100:FF:000004">
    <property type="entry name" value="DNA polymerase IV"/>
    <property type="match status" value="1"/>
</dbReference>
<feature type="site" description="Substrate discrimination" evidence="12">
    <location>
        <position position="19"/>
    </location>
</feature>
<dbReference type="Pfam" id="PF11798">
    <property type="entry name" value="IMS_HHH"/>
    <property type="match status" value="1"/>
</dbReference>
<evidence type="ECO:0000256" key="7">
    <source>
        <dbReference type="ARBA" id="ARBA00022763"/>
    </source>
</evidence>
<keyword evidence="8 12" id="KW-0460">Magnesium</keyword>
<dbReference type="GO" id="GO:0006281">
    <property type="term" value="P:DNA repair"/>
    <property type="evidence" value="ECO:0007669"/>
    <property type="project" value="UniProtKB-UniRule"/>
</dbReference>
<dbReference type="InterPro" id="IPR050116">
    <property type="entry name" value="DNA_polymerase-Y"/>
</dbReference>
<evidence type="ECO:0000256" key="10">
    <source>
        <dbReference type="ARBA" id="ARBA00023204"/>
    </source>
</evidence>
<feature type="domain" description="UmuC" evidence="13">
    <location>
        <begin position="10"/>
        <end position="191"/>
    </location>
</feature>
<keyword evidence="5 12" id="KW-0235">DNA replication</keyword>
<gene>
    <name evidence="12 14" type="primary">dinB</name>
    <name evidence="14" type="ORF">CLOSPI_01258</name>
</gene>
<dbReference type="EC" id="2.7.7.7" evidence="12"/>
<dbReference type="GO" id="GO:0003887">
    <property type="term" value="F:DNA-directed DNA polymerase activity"/>
    <property type="evidence" value="ECO:0007669"/>
    <property type="project" value="UniProtKB-UniRule"/>
</dbReference>
<dbReference type="InterPro" id="IPR024728">
    <property type="entry name" value="PolY_HhH_motif"/>
</dbReference>
<dbReference type="eggNOG" id="COG0389">
    <property type="taxonomic scope" value="Bacteria"/>
</dbReference>
<dbReference type="PANTHER" id="PTHR11076">
    <property type="entry name" value="DNA REPAIR POLYMERASE UMUC / TRANSFERASE FAMILY MEMBER"/>
    <property type="match status" value="1"/>
</dbReference>
<evidence type="ECO:0000313" key="14">
    <source>
        <dbReference type="EMBL" id="EDS74943.1"/>
    </source>
</evidence>
<dbReference type="InterPro" id="IPR036775">
    <property type="entry name" value="DNA_pol_Y-fam_lit_finger_sf"/>
</dbReference>
<comment type="catalytic activity">
    <reaction evidence="11 12">
        <text>DNA(n) + a 2'-deoxyribonucleoside 5'-triphosphate = DNA(n+1) + diphosphate</text>
        <dbReference type="Rhea" id="RHEA:22508"/>
        <dbReference type="Rhea" id="RHEA-COMP:17339"/>
        <dbReference type="Rhea" id="RHEA-COMP:17340"/>
        <dbReference type="ChEBI" id="CHEBI:33019"/>
        <dbReference type="ChEBI" id="CHEBI:61560"/>
        <dbReference type="ChEBI" id="CHEBI:173112"/>
        <dbReference type="EC" id="2.7.7.7"/>
    </reaction>
</comment>
<evidence type="ECO:0000256" key="5">
    <source>
        <dbReference type="ARBA" id="ARBA00022705"/>
    </source>
</evidence>
<dbReference type="PROSITE" id="PS50173">
    <property type="entry name" value="UMUC"/>
    <property type="match status" value="1"/>
</dbReference>
<keyword evidence="4 12" id="KW-0548">Nucleotidyltransferase</keyword>
<comment type="subcellular location">
    <subcellularLocation>
        <location evidence="12">Cytoplasm</location>
    </subcellularLocation>
</comment>
<protein>
    <recommendedName>
        <fullName evidence="12">DNA polymerase IV</fullName>
        <shortName evidence="12">Pol IV</shortName>
        <ecNumber evidence="12">2.7.7.7</ecNumber>
    </recommendedName>
</protein>
<feature type="binding site" evidence="12">
    <location>
        <position position="14"/>
    </location>
    <ligand>
        <name>Mg(2+)</name>
        <dbReference type="ChEBI" id="CHEBI:18420"/>
    </ligand>
</feature>
<keyword evidence="7 12" id="KW-0227">DNA damage</keyword>
<evidence type="ECO:0000259" key="13">
    <source>
        <dbReference type="PROSITE" id="PS50173"/>
    </source>
</evidence>
<evidence type="ECO:0000256" key="8">
    <source>
        <dbReference type="ARBA" id="ARBA00022842"/>
    </source>
</evidence>
<keyword evidence="6 12" id="KW-0479">Metal-binding</keyword>
<comment type="similarity">
    <text evidence="1 12">Belongs to the DNA polymerase type-Y family.</text>
</comment>
<dbReference type="AlphaFoldDB" id="B1C201"/>
<dbReference type="GO" id="GO:0006261">
    <property type="term" value="P:DNA-templated DNA replication"/>
    <property type="evidence" value="ECO:0007669"/>
    <property type="project" value="UniProtKB-UniRule"/>
</dbReference>
<dbReference type="Gene3D" id="3.40.1170.60">
    <property type="match status" value="1"/>
</dbReference>
<evidence type="ECO:0000256" key="6">
    <source>
        <dbReference type="ARBA" id="ARBA00022723"/>
    </source>
</evidence>
<comment type="subunit">
    <text evidence="12">Monomer.</text>
</comment>
<dbReference type="PANTHER" id="PTHR11076:SF33">
    <property type="entry name" value="DNA POLYMERASE KAPPA"/>
    <property type="match status" value="1"/>
</dbReference>
<keyword evidence="12" id="KW-0963">Cytoplasm</keyword>
<dbReference type="Pfam" id="PF00817">
    <property type="entry name" value="IMS"/>
    <property type="match status" value="1"/>
</dbReference>
<keyword evidence="9 12" id="KW-0239">DNA-directed DNA polymerase</keyword>
<dbReference type="STRING" id="428126.CLOSPI_01258"/>
<reference evidence="14" key="1">
    <citation type="submission" date="2008-02" db="EMBL/GenBank/DDBJ databases">
        <authorList>
            <person name="Fulton L."/>
            <person name="Clifton S."/>
            <person name="Fulton B."/>
            <person name="Xu J."/>
            <person name="Minx P."/>
            <person name="Pepin K.H."/>
            <person name="Johnson M."/>
            <person name="Thiruvilangam P."/>
            <person name="Bhonagiri V."/>
            <person name="Nash W.E."/>
            <person name="Mardis E.R."/>
            <person name="Wilson R.K."/>
        </authorList>
    </citation>
    <scope>NUCLEOTIDE SEQUENCE [LARGE SCALE GENOMIC DNA]</scope>
    <source>
        <strain evidence="14">DSM 1552</strain>
    </source>
</reference>
<proteinExistence type="inferred from homology"/>
<dbReference type="GO" id="GO:0009432">
    <property type="term" value="P:SOS response"/>
    <property type="evidence" value="ECO:0007669"/>
    <property type="project" value="TreeGrafter"/>
</dbReference>
<dbReference type="EMBL" id="ABIK02000008">
    <property type="protein sequence ID" value="EDS74943.1"/>
    <property type="molecule type" value="Genomic_DNA"/>
</dbReference>
<evidence type="ECO:0000256" key="9">
    <source>
        <dbReference type="ARBA" id="ARBA00022932"/>
    </source>
</evidence>
<reference evidence="14" key="2">
    <citation type="submission" date="2014-06" db="EMBL/GenBank/DDBJ databases">
        <title>Draft genome sequence of Clostridium spiroforme (DSM 1552).</title>
        <authorList>
            <person name="Sudarsanam P."/>
            <person name="Ley R."/>
            <person name="Guruge J."/>
            <person name="Turnbaugh P.J."/>
            <person name="Mahowald M."/>
            <person name="Liep D."/>
            <person name="Gordon J."/>
        </authorList>
    </citation>
    <scope>NUCLEOTIDE SEQUENCE</scope>
    <source>
        <strain evidence="14">DSM 1552</strain>
    </source>
</reference>
<dbReference type="InterPro" id="IPR017961">
    <property type="entry name" value="DNA_pol_Y-fam_little_finger"/>
</dbReference>
<dbReference type="NCBIfam" id="NF002677">
    <property type="entry name" value="PRK02406.1"/>
    <property type="match status" value="1"/>
</dbReference>
<evidence type="ECO:0000256" key="2">
    <source>
        <dbReference type="ARBA" id="ARBA00022457"/>
    </source>
</evidence>
<accession>B1C201</accession>
<feature type="active site" evidence="12">
    <location>
        <position position="109"/>
    </location>
</feature>
<keyword evidence="2 12" id="KW-0515">Mutator protein</keyword>
<evidence type="ECO:0000256" key="12">
    <source>
        <dbReference type="HAMAP-Rule" id="MF_01113"/>
    </source>
</evidence>
<dbReference type="GO" id="GO:0042276">
    <property type="term" value="P:error-prone translesion synthesis"/>
    <property type="evidence" value="ECO:0007669"/>
    <property type="project" value="TreeGrafter"/>
</dbReference>
<dbReference type="GO" id="GO:0005829">
    <property type="term" value="C:cytosol"/>
    <property type="evidence" value="ECO:0007669"/>
    <property type="project" value="TreeGrafter"/>
</dbReference>
<dbReference type="CDD" id="cd03586">
    <property type="entry name" value="PolY_Pol_IV_kappa"/>
    <property type="match status" value="1"/>
</dbReference>
<keyword evidence="3 12" id="KW-0808">Transferase</keyword>
<name>B1C201_9FIRM</name>
<evidence type="ECO:0000256" key="11">
    <source>
        <dbReference type="ARBA" id="ARBA00049244"/>
    </source>
</evidence>
<comment type="caution">
    <text evidence="14">The sequence shown here is derived from an EMBL/GenBank/DDBJ whole genome shotgun (WGS) entry which is preliminary data.</text>
</comment>
<evidence type="ECO:0000256" key="1">
    <source>
        <dbReference type="ARBA" id="ARBA00010945"/>
    </source>
</evidence>
<dbReference type="SUPFAM" id="SSF56672">
    <property type="entry name" value="DNA/RNA polymerases"/>
    <property type="match status" value="1"/>
</dbReference>
<dbReference type="Proteomes" id="UP000004910">
    <property type="component" value="Unassembled WGS sequence"/>
</dbReference>
<keyword evidence="10 12" id="KW-0234">DNA repair</keyword>
<comment type="cofactor">
    <cofactor evidence="12">
        <name>Mg(2+)</name>
        <dbReference type="ChEBI" id="CHEBI:18420"/>
    </cofactor>
    <text evidence="12">Binds 2 magnesium ions per subunit.</text>
</comment>
<dbReference type="NCBIfam" id="NF002492">
    <property type="entry name" value="PRK01810.1"/>
    <property type="match status" value="1"/>
</dbReference>
<dbReference type="Gene3D" id="3.30.70.270">
    <property type="match status" value="1"/>
</dbReference>
<keyword evidence="12" id="KW-0238">DNA-binding</keyword>
<dbReference type="Gene3D" id="1.10.150.20">
    <property type="entry name" value="5' to 3' exonuclease, C-terminal subdomain"/>
    <property type="match status" value="1"/>
</dbReference>
<feature type="binding site" evidence="12">
    <location>
        <position position="108"/>
    </location>
    <ligand>
        <name>Mg(2+)</name>
        <dbReference type="ChEBI" id="CHEBI:18420"/>
    </ligand>
</feature>
<dbReference type="HOGENOM" id="CLU_012348_1_1_9"/>
<evidence type="ECO:0000313" key="15">
    <source>
        <dbReference type="Proteomes" id="UP000004910"/>
    </source>
</evidence>
<evidence type="ECO:0000256" key="3">
    <source>
        <dbReference type="ARBA" id="ARBA00022679"/>
    </source>
</evidence>
<comment type="function">
    <text evidence="12">Poorly processive, error-prone DNA polymerase involved in untargeted mutagenesis. Copies undamaged DNA at stalled replication forks, which arise in vivo from mismatched or misaligned primer ends. These misaligned primers can be extended by PolIV. Exhibits no 3'-5' exonuclease (proofreading) activity. May be involved in translesional synthesis, in conjunction with the beta clamp from PolIII.</text>
</comment>
<dbReference type="GO" id="GO:0003684">
    <property type="term" value="F:damaged DNA binding"/>
    <property type="evidence" value="ECO:0007669"/>
    <property type="project" value="InterPro"/>
</dbReference>
<sequence length="407" mass="46664">MFKRVVMQVIFHIDLNAFYASAEIARNPKLKNKPLVISGQSRRSIITTASYEARKFGIHSAMPLFQAYQKCKDLIVLPVDFEYYHQLSNDFFNIIASYSDVLEVASIDECYVDVTKIIQERNFHPIKLAKEIQQDVYRQLHLKCSIGISPNKFLAKMASDMKKPMGITILTRSNLKELMWPLDIQNMFGVGKKTTIKLKEAGINTIKDIADYSNYDILRQIVGKNALLLYRKANGIDSRMVDPQQNELKSVGNSTTLPYDTSDEVILYDTLKKLAKKVSSRAKNRNLISNSISITIKYTRFESISRQTTINSYINDYEIILSTAKMLFDANYNGRAVRLLGVSLNNTIDKKDYKEQLSIFDSSNDKTNNNDDDLDIILDDINKKFKKPIITKASKIKNKNIQKKYLK</sequence>
<dbReference type="InterPro" id="IPR022880">
    <property type="entry name" value="DNApol_IV"/>
</dbReference>
<dbReference type="GO" id="GO:0000287">
    <property type="term" value="F:magnesium ion binding"/>
    <property type="evidence" value="ECO:0007669"/>
    <property type="project" value="UniProtKB-UniRule"/>
</dbReference>
<evidence type="ECO:0000256" key="4">
    <source>
        <dbReference type="ARBA" id="ARBA00022695"/>
    </source>
</evidence>
<dbReference type="InterPro" id="IPR043128">
    <property type="entry name" value="Rev_trsase/Diguanyl_cyclase"/>
</dbReference>
<dbReference type="Pfam" id="PF11799">
    <property type="entry name" value="IMS_C"/>
    <property type="match status" value="1"/>
</dbReference>
<keyword evidence="15" id="KW-1185">Reference proteome</keyword>